<evidence type="ECO:0000259" key="3">
    <source>
        <dbReference type="PROSITE" id="PS51084"/>
    </source>
</evidence>
<dbReference type="SUPFAM" id="SSF54197">
    <property type="entry name" value="HIT-like"/>
    <property type="match status" value="1"/>
</dbReference>
<evidence type="ECO:0000256" key="2">
    <source>
        <dbReference type="SAM" id="MobiDB-lite"/>
    </source>
</evidence>
<dbReference type="GO" id="GO:0016787">
    <property type="term" value="F:hydrolase activity"/>
    <property type="evidence" value="ECO:0007669"/>
    <property type="project" value="UniProtKB-KW"/>
</dbReference>
<dbReference type="Pfam" id="PF01230">
    <property type="entry name" value="HIT"/>
    <property type="match status" value="1"/>
</dbReference>
<feature type="region of interest" description="Disordered" evidence="2">
    <location>
        <begin position="1"/>
        <end position="24"/>
    </location>
</feature>
<evidence type="ECO:0000313" key="4">
    <source>
        <dbReference type="EMBL" id="MDQ0998014.1"/>
    </source>
</evidence>
<dbReference type="InterPro" id="IPR036265">
    <property type="entry name" value="HIT-like_sf"/>
</dbReference>
<sequence length="204" mass="22337">MPVAALTQAGTHKKGGRLARRPVPGSLGLLPSGPDPVGEWLVHHQPPGFHIGNPNAKSKRTQKKTAIYSYIMTFALDAKLNADTFPIVKLGLCDLRLMNDRRWPWLILVPQRPGITEVHELTPLDQTMLTFEAGIAAQALKSITNCEKINTAALGNIVRQLHVHVIARNTGDPAWPGPVWGHGTREPYSKNDAKVFAKTILDAI</sequence>
<dbReference type="PROSITE" id="PS51084">
    <property type="entry name" value="HIT_2"/>
    <property type="match status" value="1"/>
</dbReference>
<feature type="compositionally biased region" description="Basic residues" evidence="2">
    <location>
        <begin position="11"/>
        <end position="20"/>
    </location>
</feature>
<comment type="caution">
    <text evidence="4">The sequence shown here is derived from an EMBL/GenBank/DDBJ whole genome shotgun (WGS) entry which is preliminary data.</text>
</comment>
<name>A0ABU0SB72_9HYPH</name>
<dbReference type="EMBL" id="JAUSZT010000003">
    <property type="protein sequence ID" value="MDQ0998014.1"/>
    <property type="molecule type" value="Genomic_DNA"/>
</dbReference>
<evidence type="ECO:0000313" key="5">
    <source>
        <dbReference type="Proteomes" id="UP001237780"/>
    </source>
</evidence>
<gene>
    <name evidence="4" type="ORF">QFZ34_003196</name>
</gene>
<dbReference type="Gene3D" id="3.30.428.10">
    <property type="entry name" value="HIT-like"/>
    <property type="match status" value="1"/>
</dbReference>
<accession>A0ABU0SB72</accession>
<organism evidence="4 5">
    <name type="scientific">Phyllobacterium ifriqiyense</name>
    <dbReference type="NCBI Taxonomy" id="314238"/>
    <lineage>
        <taxon>Bacteria</taxon>
        <taxon>Pseudomonadati</taxon>
        <taxon>Pseudomonadota</taxon>
        <taxon>Alphaproteobacteria</taxon>
        <taxon>Hyphomicrobiales</taxon>
        <taxon>Phyllobacteriaceae</taxon>
        <taxon>Phyllobacterium</taxon>
    </lineage>
</organism>
<evidence type="ECO:0000256" key="1">
    <source>
        <dbReference type="PROSITE-ProRule" id="PRU00464"/>
    </source>
</evidence>
<comment type="caution">
    <text evidence="1">Lacks conserved residue(s) required for the propagation of feature annotation.</text>
</comment>
<proteinExistence type="predicted"/>
<feature type="domain" description="HIT" evidence="3">
    <location>
        <begin position="106"/>
        <end position="175"/>
    </location>
</feature>
<protein>
    <submittedName>
        <fullName evidence="4">Diadenosine tetraphosphate (Ap4A) HIT family hydrolase</fullName>
    </submittedName>
</protein>
<keyword evidence="5" id="KW-1185">Reference proteome</keyword>
<reference evidence="4 5" key="1">
    <citation type="submission" date="2023-07" db="EMBL/GenBank/DDBJ databases">
        <title>Comparative genomics of wheat-associated soil bacteria to identify genetic determinants of phenazine resistance.</title>
        <authorList>
            <person name="Mouncey N."/>
        </authorList>
    </citation>
    <scope>NUCLEOTIDE SEQUENCE [LARGE SCALE GENOMIC DNA]</scope>
    <source>
        <strain evidence="4 5">W4I11</strain>
    </source>
</reference>
<keyword evidence="4" id="KW-0378">Hydrolase</keyword>
<dbReference type="InterPro" id="IPR011146">
    <property type="entry name" value="HIT-like"/>
</dbReference>
<dbReference type="Proteomes" id="UP001237780">
    <property type="component" value="Unassembled WGS sequence"/>
</dbReference>